<evidence type="ECO:0000313" key="1">
    <source>
        <dbReference type="EMBL" id="EOA12748.1"/>
    </source>
</evidence>
<evidence type="ECO:0000313" key="2">
    <source>
        <dbReference type="Proteomes" id="UP000029121"/>
    </source>
</evidence>
<dbReference type="AlphaFoldDB" id="R0GNH9"/>
<organism evidence="1 2">
    <name type="scientific">Capsella rubella</name>
    <dbReference type="NCBI Taxonomy" id="81985"/>
    <lineage>
        <taxon>Eukaryota</taxon>
        <taxon>Viridiplantae</taxon>
        <taxon>Streptophyta</taxon>
        <taxon>Embryophyta</taxon>
        <taxon>Tracheophyta</taxon>
        <taxon>Spermatophyta</taxon>
        <taxon>Magnoliopsida</taxon>
        <taxon>eudicotyledons</taxon>
        <taxon>Gunneridae</taxon>
        <taxon>Pentapetalae</taxon>
        <taxon>rosids</taxon>
        <taxon>malvids</taxon>
        <taxon>Brassicales</taxon>
        <taxon>Brassicaceae</taxon>
        <taxon>Camelineae</taxon>
        <taxon>Capsella</taxon>
    </lineage>
</organism>
<sequence>SLKRTISYDIPMWHNLDRYKKFEGTMTIIHYWKISFKIKDPKSIMSTFLNLFIDMDEYLREASHSNYFY</sequence>
<keyword evidence="2" id="KW-1185">Reference proteome</keyword>
<proteinExistence type="predicted"/>
<protein>
    <submittedName>
        <fullName evidence="1">Uncharacterized protein</fullName>
    </submittedName>
</protein>
<dbReference type="Proteomes" id="UP000029121">
    <property type="component" value="Unassembled WGS sequence"/>
</dbReference>
<reference evidence="2" key="1">
    <citation type="journal article" date="2013" name="Nat. Genet.">
        <title>The Capsella rubella genome and the genomic consequences of rapid mating system evolution.</title>
        <authorList>
            <person name="Slotte T."/>
            <person name="Hazzouri K.M."/>
            <person name="Agren J.A."/>
            <person name="Koenig D."/>
            <person name="Maumus F."/>
            <person name="Guo Y.L."/>
            <person name="Steige K."/>
            <person name="Platts A.E."/>
            <person name="Escobar J.S."/>
            <person name="Newman L.K."/>
            <person name="Wang W."/>
            <person name="Mandakova T."/>
            <person name="Vello E."/>
            <person name="Smith L.M."/>
            <person name="Henz S.R."/>
            <person name="Steffen J."/>
            <person name="Takuno S."/>
            <person name="Brandvain Y."/>
            <person name="Coop G."/>
            <person name="Andolfatto P."/>
            <person name="Hu T.T."/>
            <person name="Blanchette M."/>
            <person name="Clark R.M."/>
            <person name="Quesneville H."/>
            <person name="Nordborg M."/>
            <person name="Gaut B.S."/>
            <person name="Lysak M.A."/>
            <person name="Jenkins J."/>
            <person name="Grimwood J."/>
            <person name="Chapman J."/>
            <person name="Prochnik S."/>
            <person name="Shu S."/>
            <person name="Rokhsar D."/>
            <person name="Schmutz J."/>
            <person name="Weigel D."/>
            <person name="Wright S.I."/>
        </authorList>
    </citation>
    <scope>NUCLEOTIDE SEQUENCE [LARGE SCALE GENOMIC DNA]</scope>
    <source>
        <strain evidence="2">cv. Monte Gargano</strain>
    </source>
</reference>
<accession>R0GNH9</accession>
<dbReference type="EMBL" id="KB870812">
    <property type="protein sequence ID" value="EOA12748.1"/>
    <property type="molecule type" value="Genomic_DNA"/>
</dbReference>
<feature type="non-terminal residue" evidence="1">
    <location>
        <position position="1"/>
    </location>
</feature>
<name>R0GNH9_9BRAS</name>
<gene>
    <name evidence="1" type="ORF">CARUB_v10028429mg</name>
</gene>